<dbReference type="PANTHER" id="PTHR45923">
    <property type="entry name" value="PROTEIN SEY1"/>
    <property type="match status" value="1"/>
</dbReference>
<proteinExistence type="inferred from homology"/>
<dbReference type="PANTHER" id="PTHR45923:SF2">
    <property type="entry name" value="PROTEIN SEY1"/>
    <property type="match status" value="1"/>
</dbReference>
<name>A0A0D2X0B0_CAPO3</name>
<dbReference type="Gene3D" id="3.40.50.300">
    <property type="entry name" value="P-loop containing nucleotide triphosphate hydrolases"/>
    <property type="match status" value="1"/>
</dbReference>
<evidence type="ECO:0000256" key="11">
    <source>
        <dbReference type="SAM" id="Phobius"/>
    </source>
</evidence>
<keyword evidence="2 9" id="KW-0812">Transmembrane</keyword>
<dbReference type="GO" id="GO:0016320">
    <property type="term" value="P:endoplasmic reticulum membrane fusion"/>
    <property type="evidence" value="ECO:0007669"/>
    <property type="project" value="TreeGrafter"/>
</dbReference>
<feature type="topological domain" description="Cytoplasmic" evidence="9">
    <location>
        <begin position="1"/>
        <end position="656"/>
    </location>
</feature>
<feature type="binding site" evidence="9">
    <location>
        <begin position="54"/>
        <end position="61"/>
    </location>
    <ligand>
        <name>GTP</name>
        <dbReference type="ChEBI" id="CHEBI:37565"/>
    </ligand>
</feature>
<accession>A0A0D2X0B0</accession>
<evidence type="ECO:0000256" key="3">
    <source>
        <dbReference type="ARBA" id="ARBA00022741"/>
    </source>
</evidence>
<dbReference type="InterPro" id="IPR030386">
    <property type="entry name" value="G_GB1_RHD3_dom"/>
</dbReference>
<evidence type="ECO:0000256" key="5">
    <source>
        <dbReference type="ARBA" id="ARBA00022824"/>
    </source>
</evidence>
<dbReference type="HAMAP" id="MF_03109">
    <property type="entry name" value="Sey1"/>
    <property type="match status" value="1"/>
</dbReference>
<comment type="similarity">
    <text evidence="9">Belongs to the TRAFAC class dynamin-like GTPase superfamily. GB1/RHD3 GTPase family. RHD3 subfamily.</text>
</comment>
<dbReference type="FunCoup" id="A0A0D2X0B0">
    <property type="interactions" value="116"/>
</dbReference>
<dbReference type="FunFam" id="3.40.50.300:FF:000727">
    <property type="entry name" value="Protein SEY1 homolog"/>
    <property type="match status" value="1"/>
</dbReference>
<keyword evidence="8 9" id="KW-0472">Membrane</keyword>
<sequence length="757" mass="84555">MEAPEFPPVAAENDTAMMQIIDDDYQFIESLPAAMRKWKFVDRGFDFNVVSILGSQSSGKSTLLNLLFGTTFPEMDAHIGRQQTTRGLWIAPCHEAAALVMDVEGTDSKERGELHMNFERKSALFSLALSEVLMVNMWSNDVGRYQASNYGLLKNVLDLHLQLFQEEGCRTLLLFVLRDHSKRMTTAELLTGSLRKDMENIWSDLVKPEKFKNSSVTDFFDLEFAVLPHKEYAEDEFLQCVGDLRKRFEDKSGEGIFKRDYKKNIPADGFNAYASKIWETIMSNKDVDIPTQKEMLATYRCEEISDEVYQPVGEQFAVWRAAVASGQLVPNFGKRAQELIDGALAKYDSPASRYVAQVRNKKRHMLESRMMTDASSLYQIQLDSLSTSTTAEFKRQMKAFSSLSALDAAQQFGRAVTSVRDQCLSTFAEKAAEARMPAASWSFDDAQASLSTMLNDEVAALRSTTVKLMTEGFKDVLAESLGELVAEQINRSGDGMWDVIRSALEENVQNACSTVLSKCAHGLDASDQEISDWTNAVRAAAVGCVKEKMTESIRFLPLKMVKRFESTFKFDANRIPRVWTADTDVTALFMEARKQGETLLELYSHLRLSDDFAADPAAVILAASRVADIKDQYESDIQPIFKETLEIQRRNNAEFRIPLWVYPVILFLGFNELILVLTSPLLLISCLLLGVVVAAVHISGQQNAVGFVVKTLLQQLQQLVGNMAGGANAEGGAPRRSMSSAADGKEKRMSHAFGFDL</sequence>
<feature type="topological domain" description="Cytoplasmic" evidence="9">
    <location>
        <begin position="702"/>
        <end position="757"/>
    </location>
</feature>
<dbReference type="InterPro" id="IPR046758">
    <property type="entry name" value="Sey1/RHD3-like_3HB"/>
</dbReference>
<reference evidence="14" key="1">
    <citation type="submission" date="2011-02" db="EMBL/GenBank/DDBJ databases">
        <title>The Genome Sequence of Capsaspora owczarzaki ATCC 30864.</title>
        <authorList>
            <person name="Russ C."/>
            <person name="Cuomo C."/>
            <person name="Burger G."/>
            <person name="Gray M.W."/>
            <person name="Holland P.W.H."/>
            <person name="King N."/>
            <person name="Lang F.B.F."/>
            <person name="Roger A.J."/>
            <person name="Ruiz-Trillo I."/>
            <person name="Young S.K."/>
            <person name="Zeng Q."/>
            <person name="Gargeya S."/>
            <person name="Alvarado L."/>
            <person name="Berlin A."/>
            <person name="Chapman S.B."/>
            <person name="Chen Z."/>
            <person name="Freedman E."/>
            <person name="Gellesch M."/>
            <person name="Goldberg J."/>
            <person name="Griggs A."/>
            <person name="Gujja S."/>
            <person name="Heilman E."/>
            <person name="Heiman D."/>
            <person name="Howarth C."/>
            <person name="Mehta T."/>
            <person name="Neiman D."/>
            <person name="Pearson M."/>
            <person name="Roberts A."/>
            <person name="Saif S."/>
            <person name="Shea T."/>
            <person name="Shenoy N."/>
            <person name="Sisk P."/>
            <person name="Stolte C."/>
            <person name="Sykes S."/>
            <person name="White J."/>
            <person name="Yandava C."/>
            <person name="Haas B."/>
            <person name="Nusbaum C."/>
            <person name="Birren B."/>
        </authorList>
    </citation>
    <scope>NUCLEOTIDE SEQUENCE</scope>
    <source>
        <strain evidence="14">ATCC 30864</strain>
    </source>
</reference>
<dbReference type="InParanoid" id="A0A0D2X0B0"/>
<keyword evidence="7 9" id="KW-0342">GTP-binding</keyword>
<keyword evidence="4 9" id="KW-0378">Hydrolase</keyword>
<evidence type="ECO:0000256" key="6">
    <source>
        <dbReference type="ARBA" id="ARBA00022989"/>
    </source>
</evidence>
<evidence type="ECO:0000256" key="9">
    <source>
        <dbReference type="HAMAP-Rule" id="MF_03109"/>
    </source>
</evidence>
<evidence type="ECO:0000313" key="14">
    <source>
        <dbReference type="Proteomes" id="UP000008743"/>
    </source>
</evidence>
<dbReference type="Pfam" id="PF05879">
    <property type="entry name" value="RHD3_GTPase"/>
    <property type="match status" value="1"/>
</dbReference>
<comment type="subcellular location">
    <subcellularLocation>
        <location evidence="1 9">Endoplasmic reticulum membrane</location>
        <topology evidence="1 9">Multi-pass membrane protein</topology>
    </subcellularLocation>
</comment>
<dbReference type="eggNOG" id="KOG2203">
    <property type="taxonomic scope" value="Eukaryota"/>
</dbReference>
<gene>
    <name evidence="13" type="ORF">CAOG_000337</name>
</gene>
<evidence type="ECO:0000256" key="7">
    <source>
        <dbReference type="ARBA" id="ARBA00023134"/>
    </source>
</evidence>
<dbReference type="EMBL" id="KE346360">
    <property type="protein sequence ID" value="KJE88744.1"/>
    <property type="molecule type" value="Genomic_DNA"/>
</dbReference>
<dbReference type="STRING" id="595528.A0A0D2X0B0"/>
<dbReference type="PROSITE" id="PS51715">
    <property type="entry name" value="G_GB1_RHD3"/>
    <property type="match status" value="1"/>
</dbReference>
<feature type="domain" description="GB1/RHD3-type G" evidence="12">
    <location>
        <begin position="44"/>
        <end position="274"/>
    </location>
</feature>
<dbReference type="Proteomes" id="UP000008743">
    <property type="component" value="Unassembled WGS sequence"/>
</dbReference>
<feature type="transmembrane region" description="Helical" evidence="11">
    <location>
        <begin position="681"/>
        <end position="700"/>
    </location>
</feature>
<dbReference type="SUPFAM" id="SSF52540">
    <property type="entry name" value="P-loop containing nucleoside triphosphate hydrolases"/>
    <property type="match status" value="1"/>
</dbReference>
<keyword evidence="3 9" id="KW-0547">Nucleotide-binding</keyword>
<dbReference type="Pfam" id="PF20428">
    <property type="entry name" value="Sey1_3HB"/>
    <property type="match status" value="2"/>
</dbReference>
<keyword evidence="5 9" id="KW-0256">Endoplasmic reticulum</keyword>
<protein>
    <recommendedName>
        <fullName evidence="9">Protein SEY1 homolog</fullName>
        <ecNumber evidence="9">3.6.5.-</ecNumber>
    </recommendedName>
</protein>
<dbReference type="PhylomeDB" id="A0A0D2X0B0"/>
<dbReference type="InterPro" id="IPR027417">
    <property type="entry name" value="P-loop_NTPase"/>
</dbReference>
<feature type="region of interest" description="Disordered" evidence="10">
    <location>
        <begin position="727"/>
        <end position="746"/>
    </location>
</feature>
<dbReference type="EC" id="3.6.5.-" evidence="9"/>
<evidence type="ECO:0000313" key="13">
    <source>
        <dbReference type="EMBL" id="KJE88744.1"/>
    </source>
</evidence>
<dbReference type="GO" id="GO:0005525">
    <property type="term" value="F:GTP binding"/>
    <property type="evidence" value="ECO:0007669"/>
    <property type="project" value="UniProtKB-UniRule"/>
</dbReference>
<evidence type="ECO:0000256" key="8">
    <source>
        <dbReference type="ARBA" id="ARBA00023136"/>
    </source>
</evidence>
<evidence type="ECO:0000256" key="2">
    <source>
        <dbReference type="ARBA" id="ARBA00022692"/>
    </source>
</evidence>
<dbReference type="CDD" id="cd01851">
    <property type="entry name" value="GBP"/>
    <property type="match status" value="1"/>
</dbReference>
<keyword evidence="6 9" id="KW-1133">Transmembrane helix</keyword>
<dbReference type="GO" id="GO:0003924">
    <property type="term" value="F:GTPase activity"/>
    <property type="evidence" value="ECO:0007669"/>
    <property type="project" value="UniProtKB-UniRule"/>
</dbReference>
<comment type="function">
    <text evidence="9">Probable GTP-binding protein that may be involved in cell development.</text>
</comment>
<dbReference type="OrthoDB" id="1597724at2759"/>
<dbReference type="AlphaFoldDB" id="A0A0D2X0B0"/>
<organism evidence="13 14">
    <name type="scientific">Capsaspora owczarzaki (strain ATCC 30864)</name>
    <dbReference type="NCBI Taxonomy" id="595528"/>
    <lineage>
        <taxon>Eukaryota</taxon>
        <taxon>Filasterea</taxon>
        <taxon>Capsaspora</taxon>
    </lineage>
</organism>
<evidence type="ECO:0000259" key="12">
    <source>
        <dbReference type="PROSITE" id="PS51715"/>
    </source>
</evidence>
<evidence type="ECO:0000256" key="1">
    <source>
        <dbReference type="ARBA" id="ARBA00004477"/>
    </source>
</evidence>
<dbReference type="InterPro" id="IPR008803">
    <property type="entry name" value="RHD3/Sey1"/>
</dbReference>
<keyword evidence="14" id="KW-1185">Reference proteome</keyword>
<feature type="topological domain" description="Lumenal" evidence="9">
    <location>
        <begin position="678"/>
        <end position="680"/>
    </location>
</feature>
<evidence type="ECO:0000256" key="10">
    <source>
        <dbReference type="SAM" id="MobiDB-lite"/>
    </source>
</evidence>
<evidence type="ECO:0000256" key="4">
    <source>
        <dbReference type="ARBA" id="ARBA00022801"/>
    </source>
</evidence>
<dbReference type="GO" id="GO:0005789">
    <property type="term" value="C:endoplasmic reticulum membrane"/>
    <property type="evidence" value="ECO:0007669"/>
    <property type="project" value="UniProtKB-SubCell"/>
</dbReference>